<reference evidence="5 6" key="1">
    <citation type="submission" date="2018-05" db="EMBL/GenBank/DDBJ databases">
        <title>Complete Genome Sequences of Extremely Thermoacidophilic, Metal-Mobilizing Type-Strain Members of the Archaeal Family Sulfolobaceae: Acidianus brierleyi DSM-1651T, Acidianus sulfidivorans DSM-18786T, Metallosphaera hakonensis DSM-7519T, and Metallosphaera prunae DSM-10039T.</title>
        <authorList>
            <person name="Counts J.A."/>
            <person name="Kelly R.M."/>
        </authorList>
    </citation>
    <scope>NUCLEOTIDE SEQUENCE [LARGE SCALE GENOMIC DNA]</scope>
    <source>
        <strain evidence="5 6">DSM 1651</strain>
    </source>
</reference>
<dbReference type="GO" id="GO:0005829">
    <property type="term" value="C:cytosol"/>
    <property type="evidence" value="ECO:0007669"/>
    <property type="project" value="TreeGrafter"/>
</dbReference>
<dbReference type="HAMAP" id="MF_00026">
    <property type="entry name" value="dsDNA_bind"/>
    <property type="match status" value="1"/>
</dbReference>
<dbReference type="PIRSF" id="PIRSF015730">
    <property type="entry name" value="TFAR19"/>
    <property type="match status" value="1"/>
</dbReference>
<dbReference type="KEGG" id="abri:DFR85_10125"/>
<keyword evidence="6" id="KW-1185">Reference proteome</keyword>
<name>A0A2U9IG50_9CREN</name>
<dbReference type="GO" id="GO:0003677">
    <property type="term" value="F:DNA binding"/>
    <property type="evidence" value="ECO:0007669"/>
    <property type="project" value="UniProtKB-UniRule"/>
</dbReference>
<dbReference type="OrthoDB" id="7912at2157"/>
<evidence type="ECO:0000256" key="2">
    <source>
        <dbReference type="ARBA" id="ARBA00023125"/>
    </source>
</evidence>
<evidence type="ECO:0000313" key="6">
    <source>
        <dbReference type="Proteomes" id="UP000248044"/>
    </source>
</evidence>
<protein>
    <recommendedName>
        <fullName evidence="3">DNA-binding protein DFR85_10125</fullName>
    </recommendedName>
</protein>
<keyword evidence="2 3" id="KW-0238">DNA-binding</keyword>
<dbReference type="PANTHER" id="PTHR10840">
    <property type="entry name" value="PROGRAMMED CELL DEATH PROTEIN 5"/>
    <property type="match status" value="1"/>
</dbReference>
<dbReference type="PANTHER" id="PTHR10840:SF0">
    <property type="entry name" value="PROGRAMMED CELL DEATH PROTEIN 5"/>
    <property type="match status" value="1"/>
</dbReference>
<gene>
    <name evidence="5" type="ORF">DFR85_10125</name>
</gene>
<dbReference type="InterPro" id="IPR002836">
    <property type="entry name" value="PDCD5-like"/>
</dbReference>
<dbReference type="AlphaFoldDB" id="A0A2U9IG50"/>
<dbReference type="SUPFAM" id="SSF46950">
    <property type="entry name" value="Double-stranded DNA-binding domain"/>
    <property type="match status" value="1"/>
</dbReference>
<dbReference type="Pfam" id="PF01984">
    <property type="entry name" value="dsDNA_bind"/>
    <property type="match status" value="1"/>
</dbReference>
<proteinExistence type="inferred from homology"/>
<evidence type="ECO:0000256" key="4">
    <source>
        <dbReference type="SAM" id="Coils"/>
    </source>
</evidence>
<dbReference type="NCBIfam" id="NF003268">
    <property type="entry name" value="PRK04239.1"/>
    <property type="match status" value="1"/>
</dbReference>
<comment type="similarity">
    <text evidence="1 3">Belongs to the PDCD5 family.</text>
</comment>
<dbReference type="Gene3D" id="1.10.8.140">
    <property type="entry name" value="PDCD5-like"/>
    <property type="match status" value="1"/>
</dbReference>
<keyword evidence="4" id="KW-0175">Coiled coil</keyword>
<dbReference type="RefSeq" id="WP_110270785.1">
    <property type="nucleotide sequence ID" value="NZ_CP029289.2"/>
</dbReference>
<dbReference type="FunFam" id="1.10.8.140:FF:000004">
    <property type="entry name" value="DNA-binding protein PAE3044"/>
    <property type="match status" value="1"/>
</dbReference>
<dbReference type="GeneID" id="36832515"/>
<accession>A0A2U9IG50</accession>
<evidence type="ECO:0000256" key="1">
    <source>
        <dbReference type="ARBA" id="ARBA00010490"/>
    </source>
</evidence>
<evidence type="ECO:0000313" key="5">
    <source>
        <dbReference type="EMBL" id="AWR94904.1"/>
    </source>
</evidence>
<dbReference type="EMBL" id="CP029289">
    <property type="protein sequence ID" value="AWR94904.1"/>
    <property type="molecule type" value="Genomic_DNA"/>
</dbReference>
<feature type="coiled-coil region" evidence="4">
    <location>
        <begin position="10"/>
        <end position="38"/>
    </location>
</feature>
<dbReference type="InterPro" id="IPR036883">
    <property type="entry name" value="PDCD5-like_sf"/>
</dbReference>
<dbReference type="Proteomes" id="UP000248044">
    <property type="component" value="Chromosome"/>
</dbReference>
<dbReference type="InterPro" id="IPR022889">
    <property type="entry name" value="DNA_bind_arc"/>
</dbReference>
<evidence type="ECO:0000256" key="3">
    <source>
        <dbReference type="HAMAP-Rule" id="MF_00026"/>
    </source>
</evidence>
<sequence>MSDNYVDPELEEMLRRRAQQESRRNIEEQQKRAELEAKKEAILRVILTPEARLRLNNVKLVKPDIATSLEDQLIALAQTGRIKTPISDDELKEILSQIADQNKRDYKIQIRERGWK</sequence>
<organism evidence="5 6">
    <name type="scientific">Acidianus brierleyi</name>
    <dbReference type="NCBI Taxonomy" id="41673"/>
    <lineage>
        <taxon>Archaea</taxon>
        <taxon>Thermoproteota</taxon>
        <taxon>Thermoprotei</taxon>
        <taxon>Sulfolobales</taxon>
        <taxon>Sulfolobaceae</taxon>
        <taxon>Acidianus</taxon>
    </lineage>
</organism>